<gene>
    <name evidence="1" type="ORF">GHK62_03955</name>
</gene>
<name>A0A6N7LAL3_SINTE</name>
<dbReference type="OrthoDB" id="7576888at2"/>
<dbReference type="Proteomes" id="UP000439983">
    <property type="component" value="Unassembled WGS sequence"/>
</dbReference>
<proteinExistence type="predicted"/>
<dbReference type="EMBL" id="WITC01000021">
    <property type="protein sequence ID" value="MQX13945.1"/>
    <property type="molecule type" value="Genomic_DNA"/>
</dbReference>
<sequence length="110" mass="12223">MTDPDAEITQKLELPPALTIRHGGALRDELLSAFEKAGRLAITVPANAEVDLSFVQLVEATRRYAATLGRAFGLSRPAEGALLSTLERGGFLTKMNPEDREFWFHRKEQQ</sequence>
<dbReference type="AlphaFoldDB" id="A0A6N7LAL3"/>
<dbReference type="RefSeq" id="WP_153437036.1">
    <property type="nucleotide sequence ID" value="NZ_JACIGA010000010.1"/>
</dbReference>
<evidence type="ECO:0008006" key="3">
    <source>
        <dbReference type="Google" id="ProtNLM"/>
    </source>
</evidence>
<evidence type="ECO:0000313" key="2">
    <source>
        <dbReference type="Proteomes" id="UP000439983"/>
    </source>
</evidence>
<accession>A0A6N7LAL3</accession>
<reference evidence="1 2" key="1">
    <citation type="journal article" date="2013" name="Genome Biol.">
        <title>Comparative genomics of the core and accessory genomes of 48 Sinorhizobium strains comprising five genospecies.</title>
        <authorList>
            <person name="Sugawara M."/>
            <person name="Epstein B."/>
            <person name="Badgley B.D."/>
            <person name="Unno T."/>
            <person name="Xu L."/>
            <person name="Reese J."/>
            <person name="Gyaneshwar P."/>
            <person name="Denny R."/>
            <person name="Mudge J."/>
            <person name="Bharti A.K."/>
            <person name="Farmer A.D."/>
            <person name="May G.D."/>
            <person name="Woodward J.E."/>
            <person name="Medigue C."/>
            <person name="Vallenet D."/>
            <person name="Lajus A."/>
            <person name="Rouy Z."/>
            <person name="Martinez-Vaz B."/>
            <person name="Tiffin P."/>
            <person name="Young N.D."/>
            <person name="Sadowsky M.J."/>
        </authorList>
    </citation>
    <scope>NUCLEOTIDE SEQUENCE [LARGE SCALE GENOMIC DNA]</scope>
    <source>
        <strain evidence="1 2">USDA4894</strain>
    </source>
</reference>
<organism evidence="1 2">
    <name type="scientific">Sinorhizobium terangae</name>
    <dbReference type="NCBI Taxonomy" id="110322"/>
    <lineage>
        <taxon>Bacteria</taxon>
        <taxon>Pseudomonadati</taxon>
        <taxon>Pseudomonadota</taxon>
        <taxon>Alphaproteobacteria</taxon>
        <taxon>Hyphomicrobiales</taxon>
        <taxon>Rhizobiaceae</taxon>
        <taxon>Sinorhizobium/Ensifer group</taxon>
        <taxon>Sinorhizobium</taxon>
    </lineage>
</organism>
<protein>
    <recommendedName>
        <fullName evidence="3">STAS domain-containing protein</fullName>
    </recommendedName>
</protein>
<evidence type="ECO:0000313" key="1">
    <source>
        <dbReference type="EMBL" id="MQX13945.1"/>
    </source>
</evidence>
<comment type="caution">
    <text evidence="1">The sequence shown here is derived from an EMBL/GenBank/DDBJ whole genome shotgun (WGS) entry which is preliminary data.</text>
</comment>
<keyword evidence="2" id="KW-1185">Reference proteome</keyword>